<gene>
    <name evidence="1" type="ORF">B1B_00085</name>
</gene>
<sequence length="114" mass="13134">QEWFTVATCGEELTSMLKTAVEHEISWGKYVTRNQILGLSDTIIENYIKYLGNMRAESIGLEPPYEKIKHPMPWVDSFAAMNSTKTDFFERRVTNYRKFSGSMNFDKLKPPGSS</sequence>
<dbReference type="GO" id="GO:0016491">
    <property type="term" value="F:oxidoreductase activity"/>
    <property type="evidence" value="ECO:0007669"/>
    <property type="project" value="InterPro"/>
</dbReference>
<proteinExistence type="predicted"/>
<dbReference type="PANTHER" id="PTHR23409:SF18">
    <property type="entry name" value="RIBONUCLEOSIDE-DIPHOSPHATE REDUCTASE SUBUNIT M2"/>
    <property type="match status" value="1"/>
</dbReference>
<evidence type="ECO:0000313" key="1">
    <source>
        <dbReference type="EMBL" id="EQD79676.1"/>
    </source>
</evidence>
<dbReference type="InterPro" id="IPR009078">
    <property type="entry name" value="Ferritin-like_SF"/>
</dbReference>
<comment type="caution">
    <text evidence="1">The sequence shown here is derived from an EMBL/GenBank/DDBJ whole genome shotgun (WGS) entry which is preliminary data.</text>
</comment>
<name>T1C2K4_9ZZZZ</name>
<dbReference type="InterPro" id="IPR000358">
    <property type="entry name" value="RNR_small_fam"/>
</dbReference>
<dbReference type="SUPFAM" id="SSF47240">
    <property type="entry name" value="Ferritin-like"/>
    <property type="match status" value="1"/>
</dbReference>
<dbReference type="InterPro" id="IPR012348">
    <property type="entry name" value="RNR-like"/>
</dbReference>
<dbReference type="EMBL" id="AUZY01000066">
    <property type="protein sequence ID" value="EQD79676.1"/>
    <property type="molecule type" value="Genomic_DNA"/>
</dbReference>
<dbReference type="AlphaFoldDB" id="T1C2K4"/>
<dbReference type="Gene3D" id="1.10.620.20">
    <property type="entry name" value="Ribonucleotide Reductase, subunit A"/>
    <property type="match status" value="1"/>
</dbReference>
<accession>T1C2K4</accession>
<reference evidence="1" key="1">
    <citation type="submission" date="2013-08" db="EMBL/GenBank/DDBJ databases">
        <authorList>
            <person name="Mendez C."/>
            <person name="Richter M."/>
            <person name="Ferrer M."/>
            <person name="Sanchez J."/>
        </authorList>
    </citation>
    <scope>NUCLEOTIDE SEQUENCE</scope>
</reference>
<dbReference type="GO" id="GO:0009263">
    <property type="term" value="P:deoxyribonucleotide biosynthetic process"/>
    <property type="evidence" value="ECO:0007669"/>
    <property type="project" value="InterPro"/>
</dbReference>
<protein>
    <submittedName>
        <fullName evidence="1">Ribonucleoside-diphosphate reductase, beta subunit</fullName>
    </submittedName>
</protein>
<reference evidence="1" key="2">
    <citation type="journal article" date="2014" name="ISME J.">
        <title>Microbial stratification in low pH oxic and suboxic macroscopic growths along an acid mine drainage.</title>
        <authorList>
            <person name="Mendez-Garcia C."/>
            <person name="Mesa V."/>
            <person name="Sprenger R.R."/>
            <person name="Richter M."/>
            <person name="Diez M.S."/>
            <person name="Solano J."/>
            <person name="Bargiela R."/>
            <person name="Golyshina O.V."/>
            <person name="Manteca A."/>
            <person name="Ramos J.L."/>
            <person name="Gallego J.R."/>
            <person name="Llorente I."/>
            <person name="Martins Dos Santos V.A."/>
            <person name="Jensen O.N."/>
            <person name="Pelaez A.I."/>
            <person name="Sanchez J."/>
            <person name="Ferrer M."/>
        </authorList>
    </citation>
    <scope>NUCLEOTIDE SEQUENCE</scope>
</reference>
<feature type="non-terminal residue" evidence="1">
    <location>
        <position position="1"/>
    </location>
</feature>
<dbReference type="Pfam" id="PF00268">
    <property type="entry name" value="Ribonuc_red_sm"/>
    <property type="match status" value="1"/>
</dbReference>
<dbReference type="PANTHER" id="PTHR23409">
    <property type="entry name" value="RIBONUCLEOSIDE-DIPHOSPHATE REDUCTASE SMALL CHAIN"/>
    <property type="match status" value="1"/>
</dbReference>
<organism evidence="1">
    <name type="scientific">mine drainage metagenome</name>
    <dbReference type="NCBI Taxonomy" id="410659"/>
    <lineage>
        <taxon>unclassified sequences</taxon>
        <taxon>metagenomes</taxon>
        <taxon>ecological metagenomes</taxon>
    </lineage>
</organism>